<dbReference type="RefSeq" id="WP_142836119.1">
    <property type="nucleotide sequence ID" value="NZ_VFSV01000059.1"/>
</dbReference>
<dbReference type="Proteomes" id="UP000318590">
    <property type="component" value="Unassembled WGS sequence"/>
</dbReference>
<keyword evidence="2" id="KW-1185">Reference proteome</keyword>
<comment type="caution">
    <text evidence="1">The sequence shown here is derived from an EMBL/GenBank/DDBJ whole genome shotgun (WGS) entry which is preliminary data.</text>
</comment>
<dbReference type="OrthoDB" id="123083at2"/>
<dbReference type="EMBL" id="VFSV01000059">
    <property type="protein sequence ID" value="TRD14948.1"/>
    <property type="molecule type" value="Genomic_DNA"/>
</dbReference>
<name>A0A547PLC2_9RHOB</name>
<protein>
    <recommendedName>
        <fullName evidence="3">Acyl carrier protein</fullName>
    </recommendedName>
</protein>
<proteinExistence type="predicted"/>
<evidence type="ECO:0008006" key="3">
    <source>
        <dbReference type="Google" id="ProtNLM"/>
    </source>
</evidence>
<gene>
    <name evidence="1" type="ORF">FEV53_18025</name>
</gene>
<organism evidence="1 2">
    <name type="scientific">Palleronia caenipelagi</name>
    <dbReference type="NCBI Taxonomy" id="2489174"/>
    <lineage>
        <taxon>Bacteria</taxon>
        <taxon>Pseudomonadati</taxon>
        <taxon>Pseudomonadota</taxon>
        <taxon>Alphaproteobacteria</taxon>
        <taxon>Rhodobacterales</taxon>
        <taxon>Roseobacteraceae</taxon>
        <taxon>Palleronia</taxon>
    </lineage>
</organism>
<reference evidence="1 2" key="1">
    <citation type="submission" date="2019-06" db="EMBL/GenBank/DDBJ databases">
        <title>Paenimaribius caenipelagi gen. nov., sp. nov., isolated from a tidal flat.</title>
        <authorList>
            <person name="Yoon J.-H."/>
        </authorList>
    </citation>
    <scope>NUCLEOTIDE SEQUENCE [LARGE SCALE GENOMIC DNA]</scope>
    <source>
        <strain evidence="1 2">JBTF-M29</strain>
    </source>
</reference>
<sequence length="67" mass="7661">MPDSKQEMEQTIRQLFAGIFESQMPAEPVPELRDETVLLDTGLDSLGFANLERASQKIRNPQRTNDR</sequence>
<evidence type="ECO:0000313" key="1">
    <source>
        <dbReference type="EMBL" id="TRD14948.1"/>
    </source>
</evidence>
<accession>A0A547PLC2</accession>
<evidence type="ECO:0000313" key="2">
    <source>
        <dbReference type="Proteomes" id="UP000318590"/>
    </source>
</evidence>
<dbReference type="AlphaFoldDB" id="A0A547PLC2"/>